<evidence type="ECO:0000256" key="2">
    <source>
        <dbReference type="ARBA" id="ARBA00005162"/>
    </source>
</evidence>
<feature type="domain" description="VOC" evidence="10">
    <location>
        <begin position="257"/>
        <end position="418"/>
    </location>
</feature>
<keyword evidence="9" id="KW-0585">Phenylalanine catabolism</keyword>
<keyword evidence="7" id="KW-0828">Tyrosine catabolism</keyword>
<evidence type="ECO:0000256" key="3">
    <source>
        <dbReference type="ARBA" id="ARBA00005877"/>
    </source>
</evidence>
<dbReference type="PANTHER" id="PTHR11959">
    <property type="entry name" value="4-HYDROXYPHENYLPYRUVATE DIOXYGENASE"/>
    <property type="match status" value="1"/>
</dbReference>
<feature type="domain" description="VOC" evidence="10">
    <location>
        <begin position="88"/>
        <end position="233"/>
    </location>
</feature>
<dbReference type="Proteomes" id="UP001465755">
    <property type="component" value="Unassembled WGS sequence"/>
</dbReference>
<dbReference type="GO" id="GO:0006559">
    <property type="term" value="P:L-phenylalanine catabolic process"/>
    <property type="evidence" value="ECO:0007669"/>
    <property type="project" value="UniProtKB-KW"/>
</dbReference>
<dbReference type="InterPro" id="IPR041736">
    <property type="entry name" value="4OHPhenylPyrv_dOase_N"/>
</dbReference>
<dbReference type="CDD" id="cd08342">
    <property type="entry name" value="HPPD_N_like"/>
    <property type="match status" value="1"/>
</dbReference>
<comment type="similarity">
    <text evidence="3">Belongs to the 4HPPD family.</text>
</comment>
<evidence type="ECO:0000256" key="1">
    <source>
        <dbReference type="ARBA" id="ARBA00001962"/>
    </source>
</evidence>
<dbReference type="CDD" id="cd07250">
    <property type="entry name" value="HPPD_C_like"/>
    <property type="match status" value="1"/>
</dbReference>
<evidence type="ECO:0000313" key="12">
    <source>
        <dbReference type="Proteomes" id="UP001465755"/>
    </source>
</evidence>
<dbReference type="PROSITE" id="PS51819">
    <property type="entry name" value="VOC"/>
    <property type="match status" value="2"/>
</dbReference>
<dbReference type="InterPro" id="IPR029068">
    <property type="entry name" value="Glyas_Bleomycin-R_OHBP_Dase"/>
</dbReference>
<evidence type="ECO:0000256" key="7">
    <source>
        <dbReference type="ARBA" id="ARBA00022878"/>
    </source>
</evidence>
<evidence type="ECO:0000256" key="8">
    <source>
        <dbReference type="ARBA" id="ARBA00023004"/>
    </source>
</evidence>
<keyword evidence="5" id="KW-0479">Metal-binding</keyword>
<reference evidence="11 12" key="1">
    <citation type="journal article" date="2024" name="Nat. Commun.">
        <title>Phylogenomics reveals the evolutionary origins of lichenization in chlorophyte algae.</title>
        <authorList>
            <person name="Puginier C."/>
            <person name="Libourel C."/>
            <person name="Otte J."/>
            <person name="Skaloud P."/>
            <person name="Haon M."/>
            <person name="Grisel S."/>
            <person name="Petersen M."/>
            <person name="Berrin J.G."/>
            <person name="Delaux P.M."/>
            <person name="Dal Grande F."/>
            <person name="Keller J."/>
        </authorList>
    </citation>
    <scope>NUCLEOTIDE SEQUENCE [LARGE SCALE GENOMIC DNA]</scope>
    <source>
        <strain evidence="11 12">SAG 2036</strain>
    </source>
</reference>
<sequence length="488" mass="53286">MQHLCPERQYCTAFAQNSLPAPTLLRGVALLPAHVISRKSHAQGCRGHRSAVRAQQGQSGELEALSELAEAQGFRRKNPLSDKFEVLRFHHIEWWCADATNAQTRFSCGLGMHMVAKSDLSTGNTTFASFVLQSHDMVFAFTAPQSQKQPGKGSAIPWYSRSKAFQFNQHHGLGVRAVGILVTDAAAAYKIAVQNGAVSAAEPVTLTDKATGQEQTVAEVLLYGDVVLRLVSGSFQGPFLASYTPVSSHPVSYGIRRVDHAVGNVPVMHDTVEYIKRFSGFHEFAEFTAEDVGTLDSGLNSMVLASNNEMVIMPINEPTFGTPRKSQIQTYLEQNEGPGLQHLALKTDNIFTTMKALRAASGAAGGFDFMPAASDDYYRQLPEKIGNVLTEEQYAMVKELGLLVDKDDQGVLLQIFTQPLGDRPTVFLEIIQRVGCMRPLLDPRGEEVKAKDSNSPVLVQAGGCGGFGKGNFSELFKKIEDYERTLSV</sequence>
<evidence type="ECO:0000256" key="9">
    <source>
        <dbReference type="ARBA" id="ARBA00023232"/>
    </source>
</evidence>
<dbReference type="Gene3D" id="3.10.180.10">
    <property type="entry name" value="2,3-Dihydroxybiphenyl 1,2-Dioxygenase, domain 1"/>
    <property type="match status" value="2"/>
</dbReference>
<dbReference type="EMBL" id="JALJOQ010000045">
    <property type="protein sequence ID" value="KAK9805108.1"/>
    <property type="molecule type" value="Genomic_DNA"/>
</dbReference>
<dbReference type="InterPro" id="IPR037523">
    <property type="entry name" value="VOC_core"/>
</dbReference>
<evidence type="ECO:0000256" key="5">
    <source>
        <dbReference type="ARBA" id="ARBA00022723"/>
    </source>
</evidence>
<accession>A0AAW1P9N3</accession>
<protein>
    <recommendedName>
        <fullName evidence="4">4-hydroxyphenylpyruvate dioxygenase</fullName>
        <ecNumber evidence="4">1.13.11.27</ecNumber>
    </recommendedName>
</protein>
<comment type="caution">
    <text evidence="11">The sequence shown here is derived from an EMBL/GenBank/DDBJ whole genome shotgun (WGS) entry which is preliminary data.</text>
</comment>
<dbReference type="GO" id="GO:0046872">
    <property type="term" value="F:metal ion binding"/>
    <property type="evidence" value="ECO:0007669"/>
    <property type="project" value="UniProtKB-KW"/>
</dbReference>
<keyword evidence="8" id="KW-0408">Iron</keyword>
<keyword evidence="6" id="KW-0677">Repeat</keyword>
<dbReference type="AlphaFoldDB" id="A0AAW1P9N3"/>
<proteinExistence type="inferred from homology"/>
<gene>
    <name evidence="11" type="ORF">WJX73_009028</name>
</gene>
<dbReference type="InterPro" id="IPR041735">
    <property type="entry name" value="4OHPhenylPyrv_dOase_C"/>
</dbReference>
<evidence type="ECO:0000256" key="4">
    <source>
        <dbReference type="ARBA" id="ARBA00013222"/>
    </source>
</evidence>
<dbReference type="GO" id="GO:0003868">
    <property type="term" value="F:4-hydroxyphenylpyruvate dioxygenase activity"/>
    <property type="evidence" value="ECO:0007669"/>
    <property type="project" value="UniProtKB-EC"/>
</dbReference>
<dbReference type="GO" id="GO:0006572">
    <property type="term" value="P:L-tyrosine catabolic process"/>
    <property type="evidence" value="ECO:0007669"/>
    <property type="project" value="UniProtKB-KW"/>
</dbReference>
<dbReference type="NCBIfam" id="TIGR01263">
    <property type="entry name" value="4HPPD"/>
    <property type="match status" value="1"/>
</dbReference>
<organism evidence="11 12">
    <name type="scientific">Symbiochloris irregularis</name>
    <dbReference type="NCBI Taxonomy" id="706552"/>
    <lineage>
        <taxon>Eukaryota</taxon>
        <taxon>Viridiplantae</taxon>
        <taxon>Chlorophyta</taxon>
        <taxon>core chlorophytes</taxon>
        <taxon>Trebouxiophyceae</taxon>
        <taxon>Trebouxiales</taxon>
        <taxon>Trebouxiaceae</taxon>
        <taxon>Symbiochloris</taxon>
    </lineage>
</organism>
<dbReference type="SUPFAM" id="SSF54593">
    <property type="entry name" value="Glyoxalase/Bleomycin resistance protein/Dihydroxybiphenyl dioxygenase"/>
    <property type="match status" value="1"/>
</dbReference>
<name>A0AAW1P9N3_9CHLO</name>
<dbReference type="InterPro" id="IPR005956">
    <property type="entry name" value="4OHPhenylPyrv_dOase"/>
</dbReference>
<dbReference type="EC" id="1.13.11.27" evidence="4"/>
<comment type="cofactor">
    <cofactor evidence="1">
        <name>Fe cation</name>
        <dbReference type="ChEBI" id="CHEBI:24875"/>
    </cofactor>
</comment>
<dbReference type="FunFam" id="3.10.180.10:FF:000013">
    <property type="entry name" value="4-hydroxyphenylpyruvate dioxygenase"/>
    <property type="match status" value="1"/>
</dbReference>
<comment type="pathway">
    <text evidence="2">Amino-acid degradation; L-phenylalanine degradation; acetoacetate and fumarate from L-phenylalanine: step 3/6.</text>
</comment>
<evidence type="ECO:0000256" key="6">
    <source>
        <dbReference type="ARBA" id="ARBA00022737"/>
    </source>
</evidence>
<evidence type="ECO:0000259" key="10">
    <source>
        <dbReference type="PROSITE" id="PS51819"/>
    </source>
</evidence>
<evidence type="ECO:0000313" key="11">
    <source>
        <dbReference type="EMBL" id="KAK9805108.1"/>
    </source>
</evidence>
<keyword evidence="12" id="KW-1185">Reference proteome</keyword>
<dbReference type="PANTHER" id="PTHR11959:SF1">
    <property type="entry name" value="4-HYDROXYPHENYLPYRUVATE DIOXYGENASE"/>
    <property type="match status" value="1"/>
</dbReference>